<sequence length="185" mass="20297">MAEPKPHGRLLAQSHRLDGKTQPHGRCPMAIVRSPAPVVGPVVSATVARSLYDRRHGRSGHQWPFGNGAVSPPPPTAGCTSSTVDKTIELNRVRVAQWLVDPQLVQNYNSRHSMFAAAANGNLKALEWLMSKHRPSVEDFTAMYYMASRMGYVDVVAYLQQLQPEVQVDVISLDFAAAIGHLSMV</sequence>
<evidence type="ECO:0000313" key="2">
    <source>
        <dbReference type="EMBL" id="ETV82203.1"/>
    </source>
</evidence>
<dbReference type="VEuPathDB" id="FungiDB:H257_04913"/>
<dbReference type="EMBL" id="KI913122">
    <property type="protein sequence ID" value="ETV82203.1"/>
    <property type="molecule type" value="Genomic_DNA"/>
</dbReference>
<dbReference type="AlphaFoldDB" id="W4GTI7"/>
<accession>W4GTI7</accession>
<proteinExistence type="predicted"/>
<name>W4GTI7_APHAT</name>
<dbReference type="RefSeq" id="XP_009827872.1">
    <property type="nucleotide sequence ID" value="XM_009829570.1"/>
</dbReference>
<feature type="region of interest" description="Disordered" evidence="1">
    <location>
        <begin position="1"/>
        <end position="23"/>
    </location>
</feature>
<dbReference type="SUPFAM" id="SSF48403">
    <property type="entry name" value="Ankyrin repeat"/>
    <property type="match status" value="1"/>
</dbReference>
<organism evidence="2">
    <name type="scientific">Aphanomyces astaci</name>
    <name type="common">Crayfish plague agent</name>
    <dbReference type="NCBI Taxonomy" id="112090"/>
    <lineage>
        <taxon>Eukaryota</taxon>
        <taxon>Sar</taxon>
        <taxon>Stramenopiles</taxon>
        <taxon>Oomycota</taxon>
        <taxon>Saprolegniomycetes</taxon>
        <taxon>Saprolegniales</taxon>
        <taxon>Verrucalvaceae</taxon>
        <taxon>Aphanomyces</taxon>
    </lineage>
</organism>
<dbReference type="InterPro" id="IPR036770">
    <property type="entry name" value="Ankyrin_rpt-contain_sf"/>
</dbReference>
<evidence type="ECO:0000256" key="1">
    <source>
        <dbReference type="SAM" id="MobiDB-lite"/>
    </source>
</evidence>
<dbReference type="GeneID" id="20806909"/>
<gene>
    <name evidence="2" type="ORF">H257_04913</name>
</gene>
<reference evidence="2" key="1">
    <citation type="submission" date="2013-12" db="EMBL/GenBank/DDBJ databases">
        <title>The Genome Sequence of Aphanomyces astaci APO3.</title>
        <authorList>
            <consortium name="The Broad Institute Genomics Platform"/>
            <person name="Russ C."/>
            <person name="Tyler B."/>
            <person name="van West P."/>
            <person name="Dieguez-Uribeondo J."/>
            <person name="Young S.K."/>
            <person name="Zeng Q."/>
            <person name="Gargeya S."/>
            <person name="Fitzgerald M."/>
            <person name="Abouelleil A."/>
            <person name="Alvarado L."/>
            <person name="Chapman S.B."/>
            <person name="Gainer-Dewar J."/>
            <person name="Goldberg J."/>
            <person name="Griggs A."/>
            <person name="Gujja S."/>
            <person name="Hansen M."/>
            <person name="Howarth C."/>
            <person name="Imamovic A."/>
            <person name="Ireland A."/>
            <person name="Larimer J."/>
            <person name="McCowan C."/>
            <person name="Murphy C."/>
            <person name="Pearson M."/>
            <person name="Poon T.W."/>
            <person name="Priest M."/>
            <person name="Roberts A."/>
            <person name="Saif S."/>
            <person name="Shea T."/>
            <person name="Sykes S."/>
            <person name="Wortman J."/>
            <person name="Nusbaum C."/>
            <person name="Birren B."/>
        </authorList>
    </citation>
    <scope>NUCLEOTIDE SEQUENCE [LARGE SCALE GENOMIC DNA]</scope>
    <source>
        <strain evidence="2">APO3</strain>
    </source>
</reference>
<dbReference type="Gene3D" id="1.25.40.20">
    <property type="entry name" value="Ankyrin repeat-containing domain"/>
    <property type="match status" value="1"/>
</dbReference>
<protein>
    <submittedName>
        <fullName evidence="2">Uncharacterized protein</fullName>
    </submittedName>
</protein>